<dbReference type="HOGENOM" id="CLU_031281_2_3_1"/>
<dbReference type="InterPro" id="IPR000782">
    <property type="entry name" value="FAS1_domain"/>
</dbReference>
<dbReference type="eggNOG" id="KOG1437">
    <property type="taxonomic scope" value="Eukaryota"/>
</dbReference>
<protein>
    <recommendedName>
        <fullName evidence="3">FAS1 domain-containing protein</fullName>
    </recommendedName>
</protein>
<keyword evidence="2" id="KW-0732">Signal</keyword>
<feature type="signal peptide" evidence="2">
    <location>
        <begin position="1"/>
        <end position="20"/>
    </location>
</feature>
<dbReference type="Pfam" id="PF02469">
    <property type="entry name" value="Fasciclin"/>
    <property type="match status" value="2"/>
</dbReference>
<evidence type="ECO:0000256" key="1">
    <source>
        <dbReference type="SAM" id="MobiDB-lite"/>
    </source>
</evidence>
<dbReference type="PROSITE" id="PS50213">
    <property type="entry name" value="FAS1"/>
    <property type="match status" value="2"/>
</dbReference>
<dbReference type="GO" id="GO:0000329">
    <property type="term" value="C:fungal-type vacuole membrane"/>
    <property type="evidence" value="ECO:0007669"/>
    <property type="project" value="TreeGrafter"/>
</dbReference>
<dbReference type="OMA" id="GYHIVPG"/>
<dbReference type="GO" id="GO:0016236">
    <property type="term" value="P:macroautophagy"/>
    <property type="evidence" value="ECO:0007669"/>
    <property type="project" value="TreeGrafter"/>
</dbReference>
<feature type="region of interest" description="Disordered" evidence="1">
    <location>
        <begin position="354"/>
        <end position="399"/>
    </location>
</feature>
<feature type="compositionally biased region" description="Low complexity" evidence="1">
    <location>
        <begin position="369"/>
        <end position="393"/>
    </location>
</feature>
<name>U1I0U6_ENDPU</name>
<gene>
    <name evidence="4" type="ORF">EPUS_08323</name>
</gene>
<dbReference type="Gene3D" id="2.30.180.10">
    <property type="entry name" value="FAS1 domain"/>
    <property type="match status" value="2"/>
</dbReference>
<accession>U1I0U6</accession>
<dbReference type="RefSeq" id="XP_007787171.1">
    <property type="nucleotide sequence ID" value="XM_007788981.1"/>
</dbReference>
<organism evidence="4 5">
    <name type="scientific">Endocarpon pusillum (strain Z07020 / HMAS-L-300199)</name>
    <name type="common">Lichen-forming fungus</name>
    <dbReference type="NCBI Taxonomy" id="1263415"/>
    <lineage>
        <taxon>Eukaryota</taxon>
        <taxon>Fungi</taxon>
        <taxon>Dikarya</taxon>
        <taxon>Ascomycota</taxon>
        <taxon>Pezizomycotina</taxon>
        <taxon>Eurotiomycetes</taxon>
        <taxon>Chaetothyriomycetidae</taxon>
        <taxon>Verrucariales</taxon>
        <taxon>Verrucariaceae</taxon>
        <taxon>Endocarpon</taxon>
    </lineage>
</organism>
<dbReference type="OrthoDB" id="286301at2759"/>
<dbReference type="Proteomes" id="UP000019373">
    <property type="component" value="Unassembled WGS sequence"/>
</dbReference>
<dbReference type="InterPro" id="IPR050904">
    <property type="entry name" value="Adhesion/Biosynth-related"/>
</dbReference>
<proteinExistence type="predicted"/>
<feature type="domain" description="FAS1" evidence="3">
    <location>
        <begin position="24"/>
        <end position="176"/>
    </location>
</feature>
<evidence type="ECO:0000313" key="5">
    <source>
        <dbReference type="Proteomes" id="UP000019373"/>
    </source>
</evidence>
<evidence type="ECO:0000313" key="4">
    <source>
        <dbReference type="EMBL" id="ERF75509.1"/>
    </source>
</evidence>
<dbReference type="SUPFAM" id="SSF82153">
    <property type="entry name" value="FAS1 domain"/>
    <property type="match status" value="2"/>
</dbReference>
<sequence length="414" mass="43458">MRSQFLTVASISGFVALSFTQSSTPSLEDVLADTENLSSFNELLTTEFSSLIANISNQQQSQQYVTLLAPSDSAFDRLGSSSIFADNSTEAIEAFLNYHIIPGDHQSSTVNQSFGFFPTRLDDTTYTNVSSGQRIGFVKQGDGELIIVSGGGTRSSAERTDIYFSGGVMHVIDSPVLPPQPFIQAAIPFNLTGFLGAGYQNQSLAEFITQARDVTLFVPNNIAFEKVGSTVTSIDEQSLSSLVNYHIIVGQGGPFYTSSLINGTVFTSVQGQNITVRQASNSNFVNSARVLQTDLLIANGVMHVIDNVLNPNGTGAVPDPAVGSQAPAMTGTSLADTPFTDIIPSLTSTLSIASTTSSTGTGVTGTGVTGTSSTRRASSTRSSSTGQSTQTGTAPRTARDGAIMGGVIAVWMFL</sequence>
<evidence type="ECO:0000256" key="2">
    <source>
        <dbReference type="SAM" id="SignalP"/>
    </source>
</evidence>
<evidence type="ECO:0000259" key="3">
    <source>
        <dbReference type="PROSITE" id="PS50213"/>
    </source>
</evidence>
<dbReference type="AlphaFoldDB" id="U1I0U6"/>
<dbReference type="EMBL" id="KE720811">
    <property type="protein sequence ID" value="ERF75509.1"/>
    <property type="molecule type" value="Genomic_DNA"/>
</dbReference>
<reference evidence="5" key="1">
    <citation type="journal article" date="2014" name="BMC Genomics">
        <title>Genome characteristics reveal the impact of lichenization on lichen-forming fungus Endocarpon pusillum Hedwig (Verrucariales, Ascomycota).</title>
        <authorList>
            <person name="Wang Y.-Y."/>
            <person name="Liu B."/>
            <person name="Zhang X.-Y."/>
            <person name="Zhou Q.-M."/>
            <person name="Zhang T."/>
            <person name="Li H."/>
            <person name="Yu Y.-F."/>
            <person name="Zhang X.-L."/>
            <person name="Hao X.-Y."/>
            <person name="Wang M."/>
            <person name="Wang L."/>
            <person name="Wei J.-C."/>
        </authorList>
    </citation>
    <scope>NUCLEOTIDE SEQUENCE [LARGE SCALE GENOMIC DNA]</scope>
    <source>
        <strain evidence="5">Z07020 / HMAS-L-300199</strain>
    </source>
</reference>
<dbReference type="InterPro" id="IPR036378">
    <property type="entry name" value="FAS1_dom_sf"/>
</dbReference>
<feature type="chain" id="PRO_5004612379" description="FAS1 domain-containing protein" evidence="2">
    <location>
        <begin position="21"/>
        <end position="414"/>
    </location>
</feature>
<keyword evidence="5" id="KW-1185">Reference proteome</keyword>
<dbReference type="SMART" id="SM00554">
    <property type="entry name" value="FAS1"/>
    <property type="match status" value="2"/>
</dbReference>
<feature type="domain" description="FAS1" evidence="3">
    <location>
        <begin position="179"/>
        <end position="309"/>
    </location>
</feature>
<dbReference type="PANTHER" id="PTHR10900:SF77">
    <property type="entry name" value="FI19380P1"/>
    <property type="match status" value="1"/>
</dbReference>
<dbReference type="GeneID" id="19243173"/>
<dbReference type="PANTHER" id="PTHR10900">
    <property type="entry name" value="PERIOSTIN-RELATED"/>
    <property type="match status" value="1"/>
</dbReference>